<dbReference type="KEGG" id="rpc:RPC_1807"/>
<sequence length="120" mass="14214">MNNVEWLRDRQDLIRAARDSAKTYQELQDGVGKKRPGYDDHHVVEKTWAERVGIERSQIDDPSNLVSIPRLKNYQITGWYSQPNDDFGGRSPREYLRYKTWEERRRVGLYALVFFGVLKP</sequence>
<name>Q217S0_RHOPB</name>
<proteinExistence type="predicted"/>
<accession>Q217S0</accession>
<organism evidence="1">
    <name type="scientific">Rhodopseudomonas palustris (strain BisB18)</name>
    <dbReference type="NCBI Taxonomy" id="316056"/>
    <lineage>
        <taxon>Bacteria</taxon>
        <taxon>Pseudomonadati</taxon>
        <taxon>Pseudomonadota</taxon>
        <taxon>Alphaproteobacteria</taxon>
        <taxon>Hyphomicrobiales</taxon>
        <taxon>Nitrobacteraceae</taxon>
        <taxon>Rhodopseudomonas</taxon>
    </lineage>
</organism>
<dbReference type="eggNOG" id="ENOG50338T7">
    <property type="taxonomic scope" value="Bacteria"/>
</dbReference>
<gene>
    <name evidence="1" type="ordered locus">RPC_1807</name>
</gene>
<dbReference type="STRING" id="316056.RPC_1807"/>
<dbReference type="RefSeq" id="WP_011472270.1">
    <property type="nucleotide sequence ID" value="NC_007925.1"/>
</dbReference>
<dbReference type="EMBL" id="CP000301">
    <property type="protein sequence ID" value="ABD87366.1"/>
    <property type="molecule type" value="Genomic_DNA"/>
</dbReference>
<evidence type="ECO:0000313" key="1">
    <source>
        <dbReference type="EMBL" id="ABD87366.1"/>
    </source>
</evidence>
<dbReference type="AlphaFoldDB" id="Q217S0"/>
<dbReference type="HOGENOM" id="CLU_2047906_0_0_5"/>
<protein>
    <submittedName>
        <fullName evidence="1">Uncharacterized protein</fullName>
    </submittedName>
</protein>
<reference evidence="1" key="1">
    <citation type="submission" date="2006-03" db="EMBL/GenBank/DDBJ databases">
        <title>Complete sequence of Rhodopseudomonas palustris BisB18.</title>
        <authorList>
            <consortium name="US DOE Joint Genome Institute"/>
            <person name="Copeland A."/>
            <person name="Lucas S."/>
            <person name="Lapidus A."/>
            <person name="Barry K."/>
            <person name="Detter J.C."/>
            <person name="Glavina del Rio T."/>
            <person name="Hammon N."/>
            <person name="Israni S."/>
            <person name="Dalin E."/>
            <person name="Tice H."/>
            <person name="Pitluck S."/>
            <person name="Chain P."/>
            <person name="Malfatti S."/>
            <person name="Shin M."/>
            <person name="Vergez L."/>
            <person name="Schmutz J."/>
            <person name="Larimer F."/>
            <person name="Land M."/>
            <person name="Hauser L."/>
            <person name="Pelletier D.A."/>
            <person name="Kyrpides N."/>
            <person name="Anderson I."/>
            <person name="Oda Y."/>
            <person name="Harwood C.S."/>
            <person name="Richardson P."/>
        </authorList>
    </citation>
    <scope>NUCLEOTIDE SEQUENCE [LARGE SCALE GENOMIC DNA]</scope>
    <source>
        <strain evidence="1">BisB18</strain>
    </source>
</reference>